<dbReference type="AlphaFoldDB" id="A0A8H7WGM2"/>
<dbReference type="OrthoDB" id="412402at2759"/>
<comment type="caution">
    <text evidence="1">The sequence shown here is derived from an EMBL/GenBank/DDBJ whole genome shotgun (WGS) entry which is preliminary data.</text>
</comment>
<evidence type="ECO:0000313" key="2">
    <source>
        <dbReference type="Proteomes" id="UP000664132"/>
    </source>
</evidence>
<evidence type="ECO:0008006" key="3">
    <source>
        <dbReference type="Google" id="ProtNLM"/>
    </source>
</evidence>
<dbReference type="PANTHER" id="PTHR36847:SF1">
    <property type="entry name" value="AMIDOLIGASE ENZYME"/>
    <property type="match status" value="1"/>
</dbReference>
<name>A0A8H7WGM2_9HELO</name>
<organism evidence="1 2">
    <name type="scientific">Cadophora malorum</name>
    <dbReference type="NCBI Taxonomy" id="108018"/>
    <lineage>
        <taxon>Eukaryota</taxon>
        <taxon>Fungi</taxon>
        <taxon>Dikarya</taxon>
        <taxon>Ascomycota</taxon>
        <taxon>Pezizomycotina</taxon>
        <taxon>Leotiomycetes</taxon>
        <taxon>Helotiales</taxon>
        <taxon>Ploettnerulaceae</taxon>
        <taxon>Cadophora</taxon>
    </lineage>
</organism>
<evidence type="ECO:0000313" key="1">
    <source>
        <dbReference type="EMBL" id="KAG4424442.1"/>
    </source>
</evidence>
<dbReference type="Pfam" id="PF12224">
    <property type="entry name" value="Amidoligase_2"/>
    <property type="match status" value="1"/>
</dbReference>
<gene>
    <name evidence="1" type="ORF">IFR04_002498</name>
</gene>
<proteinExistence type="predicted"/>
<accession>A0A8H7WGM2</accession>
<reference evidence="1" key="1">
    <citation type="submission" date="2021-02" db="EMBL/GenBank/DDBJ databases">
        <title>Genome sequence Cadophora malorum strain M34.</title>
        <authorList>
            <person name="Stefanovic E."/>
            <person name="Vu D."/>
            <person name="Scully C."/>
            <person name="Dijksterhuis J."/>
            <person name="Roader J."/>
            <person name="Houbraken J."/>
        </authorList>
    </citation>
    <scope>NUCLEOTIDE SEQUENCE</scope>
    <source>
        <strain evidence="1">M34</strain>
    </source>
</reference>
<protein>
    <recommendedName>
        <fullName evidence="3">Amidoligase enzyme</fullName>
    </recommendedName>
</protein>
<dbReference type="EMBL" id="JAFJYH010000021">
    <property type="protein sequence ID" value="KAG4424442.1"/>
    <property type="molecule type" value="Genomic_DNA"/>
</dbReference>
<dbReference type="PANTHER" id="PTHR36847">
    <property type="entry name" value="AMIDOLIGASE ENZYME"/>
    <property type="match status" value="1"/>
</dbReference>
<dbReference type="InterPro" id="IPR022025">
    <property type="entry name" value="Amidoligase_2"/>
</dbReference>
<keyword evidence="2" id="KW-1185">Reference proteome</keyword>
<sequence>MDIELLNLYKTNLTFGLELEFAIAVALNPSSTIDPHPSDPRAITSLVTGSYESWIAKLREHVASTLISAGIPSIAISSTGEDLPAGHESSWVVKDDDTIKAPPLEGYHFLPIEINSPPYYYGQDQAFKEIQMVCQVLRDTYRISCNRSCGVHIHVGNGMDDFEFKAIQNLLATI</sequence>
<dbReference type="Proteomes" id="UP000664132">
    <property type="component" value="Unassembled WGS sequence"/>
</dbReference>